<keyword evidence="7 16" id="KW-0812">Transmembrane</keyword>
<dbReference type="HAMAP" id="MF_00427">
    <property type="entry name" value="NqrC"/>
    <property type="match status" value="1"/>
</dbReference>
<evidence type="ECO:0000256" key="15">
    <source>
        <dbReference type="ARBA" id="ARBA00023201"/>
    </source>
</evidence>
<keyword evidence="2 16" id="KW-1003">Cell membrane</keyword>
<accession>A0ABW8XP05</accession>
<protein>
    <recommendedName>
        <fullName evidence="16 17">Na(+)-translocating NADH-quinone reductase subunit C</fullName>
        <shortName evidence="16 17">Na(+)-NQR subunit C</shortName>
        <shortName evidence="16 17">Na(+)-translocating NQR subunit C</shortName>
        <ecNumber evidence="16 17">7.2.1.1</ecNumber>
    </recommendedName>
    <alternativeName>
        <fullName evidence="16 17">NQR complex subunit C</fullName>
    </alternativeName>
    <alternativeName>
        <fullName evidence="16 17">NQR-1 subunit C</fullName>
    </alternativeName>
</protein>
<keyword evidence="15 16" id="KW-0739">Sodium transport</keyword>
<evidence type="ECO:0000256" key="4">
    <source>
        <dbReference type="ARBA" id="ARBA00022553"/>
    </source>
</evidence>
<evidence type="ECO:0000256" key="9">
    <source>
        <dbReference type="ARBA" id="ARBA00022989"/>
    </source>
</evidence>
<feature type="modified residue" description="FMN phosphoryl threonine" evidence="16">
    <location>
        <position position="213"/>
    </location>
</feature>
<keyword evidence="1 16" id="KW-0813">Transport</keyword>
<dbReference type="EMBL" id="JBELQA010000001">
    <property type="protein sequence ID" value="MFL9829573.1"/>
    <property type="molecule type" value="Genomic_DNA"/>
</dbReference>
<organism evidence="19 20">
    <name type="scientific">Flavobacterium plantiphilum</name>
    <dbReference type="NCBI Taxonomy" id="3163297"/>
    <lineage>
        <taxon>Bacteria</taxon>
        <taxon>Pseudomonadati</taxon>
        <taxon>Bacteroidota</taxon>
        <taxon>Flavobacteriia</taxon>
        <taxon>Flavobacteriales</taxon>
        <taxon>Flavobacteriaceae</taxon>
        <taxon>Flavobacterium</taxon>
    </lineage>
</organism>
<keyword evidence="5 16" id="KW-0285">Flavoprotein</keyword>
<keyword evidence="9 16" id="KW-1133">Transmembrane helix</keyword>
<evidence type="ECO:0000256" key="7">
    <source>
        <dbReference type="ARBA" id="ARBA00022692"/>
    </source>
</evidence>
<dbReference type="PANTHER" id="PTHR37838:SF1">
    <property type="entry name" value="NA(+)-TRANSLOCATING NADH-QUINONE REDUCTASE SUBUNIT C"/>
    <property type="match status" value="1"/>
</dbReference>
<evidence type="ECO:0000256" key="11">
    <source>
        <dbReference type="ARBA" id="ARBA00023053"/>
    </source>
</evidence>
<dbReference type="NCBIfam" id="TIGR01938">
    <property type="entry name" value="nqrC"/>
    <property type="match status" value="1"/>
</dbReference>
<comment type="similarity">
    <text evidence="16 17">Belongs to the NqrC family.</text>
</comment>
<gene>
    <name evidence="16 19" type="primary">nqrC</name>
    <name evidence="19" type="ORF">ABS764_01795</name>
</gene>
<evidence type="ECO:0000256" key="17">
    <source>
        <dbReference type="PIRNR" id="PIRNR009437"/>
    </source>
</evidence>
<dbReference type="InterPro" id="IPR010204">
    <property type="entry name" value="NqrC"/>
</dbReference>
<dbReference type="InterPro" id="IPR007329">
    <property type="entry name" value="FMN-bd"/>
</dbReference>
<evidence type="ECO:0000313" key="19">
    <source>
        <dbReference type="EMBL" id="MFL9829573.1"/>
    </source>
</evidence>
<proteinExistence type="inferred from homology"/>
<evidence type="ECO:0000256" key="6">
    <source>
        <dbReference type="ARBA" id="ARBA00022643"/>
    </source>
</evidence>
<keyword evidence="20" id="KW-1185">Reference proteome</keyword>
<keyword evidence="4 16" id="KW-0597">Phosphoprotein</keyword>
<evidence type="ECO:0000256" key="3">
    <source>
        <dbReference type="ARBA" id="ARBA00022519"/>
    </source>
</evidence>
<keyword evidence="12 16" id="KW-0406">Ion transport</keyword>
<comment type="subunit">
    <text evidence="16 17">Composed of six subunits; NqrA, NqrB, NqrC, NqrD, NqrE and NqrF.</text>
</comment>
<comment type="cofactor">
    <cofactor evidence="16 17">
        <name>FMN</name>
        <dbReference type="ChEBI" id="CHEBI:58210"/>
    </cofactor>
</comment>
<dbReference type="EC" id="7.2.1.1" evidence="16 17"/>
<comment type="caution">
    <text evidence="19">The sequence shown here is derived from an EMBL/GenBank/DDBJ whole genome shotgun (WGS) entry which is preliminary data.</text>
</comment>
<evidence type="ECO:0000256" key="16">
    <source>
        <dbReference type="HAMAP-Rule" id="MF_00427"/>
    </source>
</evidence>
<dbReference type="Pfam" id="PF04205">
    <property type="entry name" value="FMN_bind"/>
    <property type="match status" value="1"/>
</dbReference>
<comment type="catalytic activity">
    <reaction evidence="16 17">
        <text>a ubiquinone + n Na(+)(in) + NADH + H(+) = a ubiquinol + n Na(+)(out) + NAD(+)</text>
        <dbReference type="Rhea" id="RHEA:47748"/>
        <dbReference type="Rhea" id="RHEA-COMP:9565"/>
        <dbReference type="Rhea" id="RHEA-COMP:9566"/>
        <dbReference type="ChEBI" id="CHEBI:15378"/>
        <dbReference type="ChEBI" id="CHEBI:16389"/>
        <dbReference type="ChEBI" id="CHEBI:17976"/>
        <dbReference type="ChEBI" id="CHEBI:29101"/>
        <dbReference type="ChEBI" id="CHEBI:57540"/>
        <dbReference type="ChEBI" id="CHEBI:57945"/>
        <dbReference type="EC" id="7.2.1.1"/>
    </reaction>
</comment>
<comment type="subcellular location">
    <subcellularLocation>
        <location evidence="16">Cell membrane</location>
        <topology evidence="16">Single-pass membrane protein</topology>
    </subcellularLocation>
</comment>
<evidence type="ECO:0000256" key="2">
    <source>
        <dbReference type="ARBA" id="ARBA00022475"/>
    </source>
</evidence>
<feature type="domain" description="FMN-binding" evidence="18">
    <location>
        <begin position="131"/>
        <end position="230"/>
    </location>
</feature>
<evidence type="ECO:0000256" key="12">
    <source>
        <dbReference type="ARBA" id="ARBA00023065"/>
    </source>
</evidence>
<name>A0ABW8XP05_9FLAO</name>
<evidence type="ECO:0000259" key="18">
    <source>
        <dbReference type="SMART" id="SM00900"/>
    </source>
</evidence>
<keyword evidence="11 16" id="KW-0915">Sodium</keyword>
<keyword evidence="14 16" id="KW-0472">Membrane</keyword>
<evidence type="ECO:0000256" key="10">
    <source>
        <dbReference type="ARBA" id="ARBA00023027"/>
    </source>
</evidence>
<dbReference type="SMART" id="SM00900">
    <property type="entry name" value="FMN_bind"/>
    <property type="match status" value="1"/>
</dbReference>
<keyword evidence="3" id="KW-0997">Cell inner membrane</keyword>
<dbReference type="PIRSF" id="PIRSF009437">
    <property type="entry name" value="NQR-1_subunit_C"/>
    <property type="match status" value="1"/>
</dbReference>
<dbReference type="PANTHER" id="PTHR37838">
    <property type="entry name" value="NA(+)-TRANSLOCATING NADH-QUINONE REDUCTASE SUBUNIT C"/>
    <property type="match status" value="1"/>
</dbReference>
<sequence>MDKDNNKTTFIFSSVMVIIVAIVLSVTAISLAPYQEKNSRVEKMKNILSSISVTTESDQTEATFDKYITKQIVLNNKGEELTNNNVKAFDIDIKKELDKSKTGNEDKRLFPLFICNKDGKSFYIIPVRGKGLWGPIWGYISLENDMNTVYGVSFSHKSETPGLGAEIETKKFQQQFAGKKIFDESGKFVSVDVIKGGAKADNSHGVDAISGATITSHGVSNMLENILENYIPYFKKQQTVAFKN</sequence>
<dbReference type="RefSeq" id="WP_408079355.1">
    <property type="nucleotide sequence ID" value="NZ_JBELQA010000001.1"/>
</dbReference>
<evidence type="ECO:0000313" key="20">
    <source>
        <dbReference type="Proteomes" id="UP001629260"/>
    </source>
</evidence>
<evidence type="ECO:0000256" key="8">
    <source>
        <dbReference type="ARBA" id="ARBA00022967"/>
    </source>
</evidence>
<evidence type="ECO:0000256" key="1">
    <source>
        <dbReference type="ARBA" id="ARBA00022448"/>
    </source>
</evidence>
<evidence type="ECO:0000256" key="13">
    <source>
        <dbReference type="ARBA" id="ARBA00023075"/>
    </source>
</evidence>
<comment type="caution">
    <text evidence="16">Lacks conserved residue(s) required for the propagation of feature annotation.</text>
</comment>
<keyword evidence="13 16" id="KW-0830">Ubiquinone</keyword>
<evidence type="ECO:0000256" key="14">
    <source>
        <dbReference type="ARBA" id="ARBA00023136"/>
    </source>
</evidence>
<reference evidence="19 20" key="1">
    <citation type="submission" date="2024-06" db="EMBL/GenBank/DDBJ databases">
        <authorList>
            <person name="Kaempfer P."/>
            <person name="Viver T."/>
        </authorList>
    </citation>
    <scope>NUCLEOTIDE SEQUENCE [LARGE SCALE GENOMIC DNA]</scope>
    <source>
        <strain evidence="19 20">ST-87</strain>
    </source>
</reference>
<comment type="function">
    <text evidence="16">NQR complex catalyzes the reduction of ubiquinone-1 to ubiquinol by two successive reactions, coupled with the transport of Na(+) ions from the cytoplasm to the periplasm. NqrA to NqrE are probably involved in the second step, the conversion of ubisemiquinone to ubiquinol.</text>
</comment>
<keyword evidence="6 16" id="KW-0288">FMN</keyword>
<feature type="transmembrane region" description="Helical" evidence="16">
    <location>
        <begin position="12"/>
        <end position="34"/>
    </location>
</feature>
<dbReference type="Proteomes" id="UP001629260">
    <property type="component" value="Unassembled WGS sequence"/>
</dbReference>
<evidence type="ECO:0000256" key="5">
    <source>
        <dbReference type="ARBA" id="ARBA00022630"/>
    </source>
</evidence>
<keyword evidence="8 16" id="KW-1278">Translocase</keyword>
<keyword evidence="10 16" id="KW-0520">NAD</keyword>